<accession>A0AAD9W8F1</accession>
<keyword evidence="11" id="KW-1015">Disulfide bond</keyword>
<evidence type="ECO:0000256" key="7">
    <source>
        <dbReference type="ARBA" id="ARBA00023180"/>
    </source>
</evidence>
<dbReference type="Pfam" id="PF00141">
    <property type="entry name" value="peroxidase"/>
    <property type="match status" value="1"/>
</dbReference>
<dbReference type="PRINTS" id="PR00458">
    <property type="entry name" value="PEROXIDASE"/>
</dbReference>
<feature type="site" description="Transition state stabilizer" evidence="10">
    <location>
        <position position="134"/>
    </location>
</feature>
<organism evidence="14 15">
    <name type="scientific">Phomopsis amygdali</name>
    <name type="common">Fusicoccum amygdali</name>
    <dbReference type="NCBI Taxonomy" id="1214568"/>
    <lineage>
        <taxon>Eukaryota</taxon>
        <taxon>Fungi</taxon>
        <taxon>Dikarya</taxon>
        <taxon>Ascomycota</taxon>
        <taxon>Pezizomycotina</taxon>
        <taxon>Sordariomycetes</taxon>
        <taxon>Sordariomycetidae</taxon>
        <taxon>Diaporthales</taxon>
        <taxon>Diaporthaceae</taxon>
        <taxon>Diaporthe</taxon>
    </lineage>
</organism>
<dbReference type="PROSITE" id="PS50873">
    <property type="entry name" value="PEROXIDASE_4"/>
    <property type="match status" value="1"/>
</dbReference>
<keyword evidence="2 12" id="KW-0575">Peroxidase</keyword>
<dbReference type="EC" id="1.11.1.-" evidence="12"/>
<evidence type="ECO:0000256" key="5">
    <source>
        <dbReference type="ARBA" id="ARBA00023002"/>
    </source>
</evidence>
<evidence type="ECO:0000256" key="1">
    <source>
        <dbReference type="ARBA" id="ARBA00006089"/>
    </source>
</evidence>
<sequence>MKFSAITSACAGAAFVGNVVAHPGMAKIVDEIKANIMSRQGGPVDPALNSNELIGDLLTLQDSQLTPVAKDIKATILNQANGESLETYSNVPRLGTSQCKADTCCVWQYIANEMVTAFKGPSGRCTNAARAAVRLGFHDAAGWSKNTGPDGGADGSLILAPEEIRRPGNRGLEEVVTLTQSWFNKYKGYGISAADLIQMGANVATVVCPLGPRTKTYIGRKDNSKAAPDGLLPPVDASADFLIKLFQDKTIQPNGLVALLGAHSTAQQRFVDPRRAGDPQDSTPGVWDMLYYNETISPNAPARVFKFASDIKLAADPRMSRLFTAFAAPNNAAQLPWNLLYAREYVRLSLLGVNNINSLTDCTKVLPQPVRTFVPNDRCEVKTWMSSTKNVPAIANALLDGKLITSIPGLSSLLSSILGGLLGLIGIGRTGSNC</sequence>
<evidence type="ECO:0000313" key="15">
    <source>
        <dbReference type="Proteomes" id="UP001265746"/>
    </source>
</evidence>
<feature type="domain" description="Plant heme peroxidase family profile" evidence="13">
    <location>
        <begin position="52"/>
        <end position="264"/>
    </location>
</feature>
<evidence type="ECO:0000256" key="6">
    <source>
        <dbReference type="ARBA" id="ARBA00023004"/>
    </source>
</evidence>
<dbReference type="InterPro" id="IPR044831">
    <property type="entry name" value="Ccp1-like"/>
</dbReference>
<comment type="caution">
    <text evidence="14">The sequence shown here is derived from an EMBL/GenBank/DDBJ whole genome shotgun (WGS) entry which is preliminary data.</text>
</comment>
<feature type="binding site" description="axial binding residue" evidence="9">
    <location>
        <position position="263"/>
    </location>
    <ligand>
        <name>heme b</name>
        <dbReference type="ChEBI" id="CHEBI:60344"/>
    </ligand>
    <ligandPart>
        <name>Fe</name>
        <dbReference type="ChEBI" id="CHEBI:18248"/>
    </ligandPart>
</feature>
<feature type="active site" description="Proton acceptor" evidence="8">
    <location>
        <position position="138"/>
    </location>
</feature>
<keyword evidence="15" id="KW-1185">Reference proteome</keyword>
<evidence type="ECO:0000256" key="4">
    <source>
        <dbReference type="ARBA" id="ARBA00022723"/>
    </source>
</evidence>
<feature type="binding site" evidence="9">
    <location>
        <position position="139"/>
    </location>
    <ligand>
        <name>Ca(2+)</name>
        <dbReference type="ChEBI" id="CHEBI:29108"/>
        <label>1</label>
    </ligand>
</feature>
<evidence type="ECO:0000259" key="13">
    <source>
        <dbReference type="PROSITE" id="PS50873"/>
    </source>
</evidence>
<feature type="binding site" evidence="9">
    <location>
        <position position="264"/>
    </location>
    <ligand>
        <name>Ca(2+)</name>
        <dbReference type="ChEBI" id="CHEBI:29108"/>
        <label>2</label>
    </ligand>
</feature>
<evidence type="ECO:0000256" key="9">
    <source>
        <dbReference type="PIRSR" id="PIRSR601621-2"/>
    </source>
</evidence>
<feature type="binding site" evidence="9">
    <location>
        <position position="154"/>
    </location>
    <ligand>
        <name>Ca(2+)</name>
        <dbReference type="ChEBI" id="CHEBI:29108"/>
        <label>1</label>
    </ligand>
</feature>
<evidence type="ECO:0000256" key="3">
    <source>
        <dbReference type="ARBA" id="ARBA00022617"/>
    </source>
</evidence>
<evidence type="ECO:0000256" key="2">
    <source>
        <dbReference type="ARBA" id="ARBA00022559"/>
    </source>
</evidence>
<evidence type="ECO:0000256" key="8">
    <source>
        <dbReference type="PIRSR" id="PIRSR601621-1"/>
    </source>
</evidence>
<evidence type="ECO:0000256" key="11">
    <source>
        <dbReference type="PIRSR" id="PIRSR601621-4"/>
    </source>
</evidence>
<feature type="disulfide bond" evidence="11">
    <location>
        <begin position="104"/>
        <end position="362"/>
    </location>
</feature>
<gene>
    <name evidence="14" type="ORF">N8I77_001577</name>
</gene>
<feature type="binding site" evidence="9">
    <location>
        <position position="156"/>
    </location>
    <ligand>
        <name>Ca(2+)</name>
        <dbReference type="ChEBI" id="CHEBI:29108"/>
        <label>1</label>
    </ligand>
</feature>
<protein>
    <recommendedName>
        <fullName evidence="12">Peroxidase</fullName>
        <ecNumber evidence="12">1.11.1.-</ecNumber>
    </recommendedName>
</protein>
<evidence type="ECO:0000256" key="12">
    <source>
        <dbReference type="RuleBase" id="RU363051"/>
    </source>
</evidence>
<keyword evidence="6 9" id="KW-0408">Iron</keyword>
<dbReference type="GO" id="GO:0042744">
    <property type="term" value="P:hydrogen peroxide catabolic process"/>
    <property type="evidence" value="ECO:0007669"/>
    <property type="project" value="TreeGrafter"/>
</dbReference>
<dbReference type="PANTHER" id="PTHR31356:SF66">
    <property type="entry name" value="CATALASE-PEROXIDASE"/>
    <property type="match status" value="1"/>
</dbReference>
<comment type="cofactor">
    <cofactor evidence="9 12">
        <name>Ca(2+)</name>
        <dbReference type="ChEBI" id="CHEBI:29108"/>
    </cofactor>
    <text evidence="9 12">Binds 2 calcium ions per subunit.</text>
</comment>
<dbReference type="SUPFAM" id="SSF48113">
    <property type="entry name" value="Heme-dependent peroxidases"/>
    <property type="match status" value="1"/>
</dbReference>
<dbReference type="GO" id="GO:0004601">
    <property type="term" value="F:peroxidase activity"/>
    <property type="evidence" value="ECO:0007669"/>
    <property type="project" value="UniProtKB-KW"/>
</dbReference>
<name>A0AAD9W8F1_PHOAM</name>
<dbReference type="GO" id="GO:0000302">
    <property type="term" value="P:response to reactive oxygen species"/>
    <property type="evidence" value="ECO:0007669"/>
    <property type="project" value="TreeGrafter"/>
</dbReference>
<feature type="binding site" evidence="9">
    <location>
        <position position="152"/>
    </location>
    <ligand>
        <name>Ca(2+)</name>
        <dbReference type="ChEBI" id="CHEBI:29108"/>
        <label>1</label>
    </ligand>
</feature>
<keyword evidence="9 12" id="KW-0106">Calcium</keyword>
<keyword evidence="5 12" id="KW-0560">Oxidoreductase</keyword>
<dbReference type="InterPro" id="IPR010255">
    <property type="entry name" value="Haem_peroxidase_sf"/>
</dbReference>
<dbReference type="InterPro" id="IPR002016">
    <property type="entry name" value="Haem_peroxidase"/>
</dbReference>
<dbReference type="AlphaFoldDB" id="A0AAD9W8F1"/>
<evidence type="ECO:0000313" key="14">
    <source>
        <dbReference type="EMBL" id="KAK2614775.1"/>
    </source>
</evidence>
<comment type="cofactor">
    <cofactor evidence="9">
        <name>heme b</name>
        <dbReference type="ChEBI" id="CHEBI:60344"/>
    </cofactor>
    <text evidence="9">Binds 1 heme b (iron(II)-protoporphyrin IX) group per subunit.</text>
</comment>
<dbReference type="EMBL" id="JAUJFL010000001">
    <property type="protein sequence ID" value="KAK2614775.1"/>
    <property type="molecule type" value="Genomic_DNA"/>
</dbReference>
<dbReference type="PROSITE" id="PS00436">
    <property type="entry name" value="PEROXIDASE_2"/>
    <property type="match status" value="1"/>
</dbReference>
<dbReference type="PRINTS" id="PR00462">
    <property type="entry name" value="LIGNINASE"/>
</dbReference>
<dbReference type="Proteomes" id="UP001265746">
    <property type="component" value="Unassembled WGS sequence"/>
</dbReference>
<keyword evidence="7" id="KW-0325">Glycoprotein</keyword>
<keyword evidence="3 9" id="KW-0349">Heme</keyword>
<feature type="disulfide bond" evidence="11">
    <location>
        <begin position="125"/>
        <end position="208"/>
    </location>
</feature>
<feature type="binding site" evidence="9">
    <location>
        <position position="288"/>
    </location>
    <ligand>
        <name>Ca(2+)</name>
        <dbReference type="ChEBI" id="CHEBI:29108"/>
        <label>2</label>
    </ligand>
</feature>
<dbReference type="Gene3D" id="1.10.520.10">
    <property type="match status" value="1"/>
</dbReference>
<feature type="binding site" evidence="9">
    <location>
        <position position="281"/>
    </location>
    <ligand>
        <name>Ca(2+)</name>
        <dbReference type="ChEBI" id="CHEBI:29108"/>
        <label>2</label>
    </ligand>
</feature>
<dbReference type="Gene3D" id="1.10.420.10">
    <property type="entry name" value="Peroxidase, domain 2"/>
    <property type="match status" value="1"/>
</dbReference>
<dbReference type="InterPro" id="IPR019794">
    <property type="entry name" value="Peroxidases_AS"/>
</dbReference>
<feature type="binding site" evidence="9">
    <location>
        <position position="283"/>
    </location>
    <ligand>
        <name>Ca(2+)</name>
        <dbReference type="ChEBI" id="CHEBI:29108"/>
        <label>2</label>
    </ligand>
</feature>
<dbReference type="GO" id="GO:0034599">
    <property type="term" value="P:cellular response to oxidative stress"/>
    <property type="evidence" value="ECO:0007669"/>
    <property type="project" value="InterPro"/>
</dbReference>
<proteinExistence type="inferred from homology"/>
<dbReference type="PANTHER" id="PTHR31356">
    <property type="entry name" value="THYLAKOID LUMENAL 29 KDA PROTEIN, CHLOROPLASTIC-RELATED"/>
    <property type="match status" value="1"/>
</dbReference>
<reference evidence="14" key="1">
    <citation type="submission" date="2023-06" db="EMBL/GenBank/DDBJ databases">
        <authorList>
            <person name="Noh H."/>
        </authorList>
    </citation>
    <scope>NUCLEOTIDE SEQUENCE</scope>
    <source>
        <strain evidence="14">DUCC20226</strain>
    </source>
</reference>
<dbReference type="FunFam" id="1.10.520.10:FF:000021">
    <property type="entry name" value="Peroxidase"/>
    <property type="match status" value="1"/>
</dbReference>
<dbReference type="GO" id="GO:0020037">
    <property type="term" value="F:heme binding"/>
    <property type="evidence" value="ECO:0007669"/>
    <property type="project" value="UniProtKB-UniRule"/>
</dbReference>
<evidence type="ECO:0000256" key="10">
    <source>
        <dbReference type="PIRSR" id="PIRSR601621-3"/>
    </source>
</evidence>
<dbReference type="GO" id="GO:0046872">
    <property type="term" value="F:metal ion binding"/>
    <property type="evidence" value="ECO:0007669"/>
    <property type="project" value="UniProtKB-UniRule"/>
</dbReference>
<dbReference type="InterPro" id="IPR001621">
    <property type="entry name" value="Ligninase"/>
</dbReference>
<comment type="similarity">
    <text evidence="1 12">Belongs to the peroxidase family. Ligninase subfamily.</text>
</comment>
<keyword evidence="4 9" id="KW-0479">Metal-binding</keyword>